<dbReference type="AlphaFoldDB" id="A0A2N9GXC1"/>
<evidence type="ECO:0000256" key="6">
    <source>
        <dbReference type="SAM" id="MobiDB-lite"/>
    </source>
</evidence>
<evidence type="ECO:0000256" key="1">
    <source>
        <dbReference type="ARBA" id="ARBA00004123"/>
    </source>
</evidence>
<name>A0A2N9GXC1_FAGSY</name>
<keyword evidence="3" id="KW-0238">DNA-binding</keyword>
<dbReference type="Pfam" id="PF03634">
    <property type="entry name" value="TCP"/>
    <property type="match status" value="1"/>
</dbReference>
<evidence type="ECO:0000256" key="3">
    <source>
        <dbReference type="ARBA" id="ARBA00023125"/>
    </source>
</evidence>
<dbReference type="InterPro" id="IPR017887">
    <property type="entry name" value="TF_TCP_subgr"/>
</dbReference>
<proteinExistence type="predicted"/>
<gene>
    <name evidence="8" type="ORF">FSB_LOCUS32045</name>
</gene>
<dbReference type="GO" id="GO:0005634">
    <property type="term" value="C:nucleus"/>
    <property type="evidence" value="ECO:0007669"/>
    <property type="project" value="UniProtKB-SubCell"/>
</dbReference>
<protein>
    <recommendedName>
        <fullName evidence="7">TCP domain-containing protein</fullName>
    </recommendedName>
</protein>
<organism evidence="8">
    <name type="scientific">Fagus sylvatica</name>
    <name type="common">Beechnut</name>
    <dbReference type="NCBI Taxonomy" id="28930"/>
    <lineage>
        <taxon>Eukaryota</taxon>
        <taxon>Viridiplantae</taxon>
        <taxon>Streptophyta</taxon>
        <taxon>Embryophyta</taxon>
        <taxon>Tracheophyta</taxon>
        <taxon>Spermatophyta</taxon>
        <taxon>Magnoliopsida</taxon>
        <taxon>eudicotyledons</taxon>
        <taxon>Gunneridae</taxon>
        <taxon>Pentapetalae</taxon>
        <taxon>rosids</taxon>
        <taxon>fabids</taxon>
        <taxon>Fagales</taxon>
        <taxon>Fagaceae</taxon>
        <taxon>Fagus</taxon>
    </lineage>
</organism>
<sequence>MEKTLSDSSTKQDKPNSQTAPSASKAMLLPGKATKGSRSKVKGRDSRIRLPQLCAARVFQLTRELGHKTNGQTIGWLLRQAEPSITAAMSSRVVSTTSLGPTDNGVVPVSPCLPPSGVSDVSGNAETVQEGKNKEKRVVSRAELLVLPPFEFDLVANFKLEFSAKEIAMLQSVMECEEEPEDKDQKKEY</sequence>
<evidence type="ECO:0000259" key="7">
    <source>
        <dbReference type="PROSITE" id="PS51369"/>
    </source>
</evidence>
<feature type="domain" description="TCP" evidence="7">
    <location>
        <begin position="34"/>
        <end position="88"/>
    </location>
</feature>
<evidence type="ECO:0000256" key="4">
    <source>
        <dbReference type="ARBA" id="ARBA00023163"/>
    </source>
</evidence>
<keyword evidence="2" id="KW-0805">Transcription regulation</keyword>
<keyword evidence="5" id="KW-0539">Nucleus</keyword>
<dbReference type="PROSITE" id="PS51369">
    <property type="entry name" value="TCP"/>
    <property type="match status" value="1"/>
</dbReference>
<accession>A0A2N9GXC1</accession>
<dbReference type="PANTHER" id="PTHR31072">
    <property type="entry name" value="TRANSCRIPTION FACTOR TCP4-RELATED"/>
    <property type="match status" value="1"/>
</dbReference>
<reference evidence="8" key="1">
    <citation type="submission" date="2018-02" db="EMBL/GenBank/DDBJ databases">
        <authorList>
            <person name="Cohen D.B."/>
            <person name="Kent A.D."/>
        </authorList>
    </citation>
    <scope>NUCLEOTIDE SEQUENCE</scope>
</reference>
<comment type="subcellular location">
    <subcellularLocation>
        <location evidence="1">Nucleus</location>
    </subcellularLocation>
</comment>
<evidence type="ECO:0000256" key="2">
    <source>
        <dbReference type="ARBA" id="ARBA00023015"/>
    </source>
</evidence>
<keyword evidence="4" id="KW-0804">Transcription</keyword>
<dbReference type="GO" id="GO:0042752">
    <property type="term" value="P:regulation of circadian rhythm"/>
    <property type="evidence" value="ECO:0007669"/>
    <property type="project" value="TreeGrafter"/>
</dbReference>
<dbReference type="InterPro" id="IPR005333">
    <property type="entry name" value="Transcription_factor_TCP"/>
</dbReference>
<evidence type="ECO:0000313" key="8">
    <source>
        <dbReference type="EMBL" id="SPD04163.1"/>
    </source>
</evidence>
<feature type="compositionally biased region" description="Basic and acidic residues" evidence="6">
    <location>
        <begin position="1"/>
        <end position="14"/>
    </location>
</feature>
<evidence type="ECO:0000256" key="5">
    <source>
        <dbReference type="ARBA" id="ARBA00023242"/>
    </source>
</evidence>
<dbReference type="PANTHER" id="PTHR31072:SF239">
    <property type="entry name" value="TRANSCRIPTION FACTOR TCP21-RELATED"/>
    <property type="match status" value="1"/>
</dbReference>
<dbReference type="GO" id="GO:0003700">
    <property type="term" value="F:DNA-binding transcription factor activity"/>
    <property type="evidence" value="ECO:0007669"/>
    <property type="project" value="InterPro"/>
</dbReference>
<feature type="region of interest" description="Disordered" evidence="6">
    <location>
        <begin position="1"/>
        <end position="45"/>
    </location>
</feature>
<dbReference type="EMBL" id="OIVN01002502">
    <property type="protein sequence ID" value="SPD04163.1"/>
    <property type="molecule type" value="Genomic_DNA"/>
</dbReference>
<dbReference type="GO" id="GO:0043565">
    <property type="term" value="F:sequence-specific DNA binding"/>
    <property type="evidence" value="ECO:0007669"/>
    <property type="project" value="TreeGrafter"/>
</dbReference>